<organism evidence="5 6">
    <name type="scientific">Termitidicoccus mucosus</name>
    <dbReference type="NCBI Taxonomy" id="1184151"/>
    <lineage>
        <taxon>Bacteria</taxon>
        <taxon>Pseudomonadati</taxon>
        <taxon>Verrucomicrobiota</taxon>
        <taxon>Opitutia</taxon>
        <taxon>Opitutales</taxon>
        <taxon>Opitutaceae</taxon>
        <taxon>Termitidicoccus</taxon>
    </lineage>
</organism>
<dbReference type="RefSeq" id="WP_068768905.1">
    <property type="nucleotide sequence ID" value="NZ_CP109796.1"/>
</dbReference>
<dbReference type="PANTHER" id="PTHR43976:SF16">
    <property type="entry name" value="SHORT-CHAIN DEHYDROGENASE_REDUCTASE FAMILY PROTEIN"/>
    <property type="match status" value="1"/>
</dbReference>
<dbReference type="STRING" id="1184151.AW736_03705"/>
<dbReference type="SUPFAM" id="SSF51735">
    <property type="entry name" value="NAD(P)-binding Rossmann-fold domains"/>
    <property type="match status" value="1"/>
</dbReference>
<dbReference type="InterPro" id="IPR036291">
    <property type="entry name" value="NAD(P)-bd_dom_sf"/>
</dbReference>
<dbReference type="InterPro" id="IPR051911">
    <property type="entry name" value="SDR_oxidoreductase"/>
</dbReference>
<dbReference type="GO" id="GO:0016491">
    <property type="term" value="F:oxidoreductase activity"/>
    <property type="evidence" value="ECO:0007669"/>
    <property type="project" value="UniProtKB-KW"/>
</dbReference>
<dbReference type="InterPro" id="IPR002347">
    <property type="entry name" value="SDR_fam"/>
</dbReference>
<comment type="similarity">
    <text evidence="1 3">Belongs to the short-chain dehydrogenases/reductases (SDR) family.</text>
</comment>
<dbReference type="Gene3D" id="3.40.50.720">
    <property type="entry name" value="NAD(P)-binding Rossmann-like Domain"/>
    <property type="match status" value="1"/>
</dbReference>
<gene>
    <name evidence="5" type="ORF">AW736_03705</name>
</gene>
<dbReference type="AlphaFoldDB" id="A0A178IQA4"/>
<dbReference type="PRINTS" id="PR00081">
    <property type="entry name" value="GDHRDH"/>
</dbReference>
<dbReference type="Proteomes" id="UP000078486">
    <property type="component" value="Unassembled WGS sequence"/>
</dbReference>
<evidence type="ECO:0000313" key="6">
    <source>
        <dbReference type="Proteomes" id="UP000078486"/>
    </source>
</evidence>
<dbReference type="NCBIfam" id="NF004824">
    <property type="entry name" value="PRK06180.1"/>
    <property type="match status" value="1"/>
</dbReference>
<keyword evidence="2" id="KW-0560">Oxidoreductase</keyword>
<feature type="domain" description="Ketoreductase" evidence="4">
    <location>
        <begin position="3"/>
        <end position="188"/>
    </location>
</feature>
<dbReference type="PRINTS" id="PR00080">
    <property type="entry name" value="SDRFAMILY"/>
</dbReference>
<dbReference type="Pfam" id="PF00106">
    <property type="entry name" value="adh_short"/>
    <property type="match status" value="1"/>
</dbReference>
<reference evidence="5 6" key="1">
    <citation type="submission" date="2016-01" db="EMBL/GenBank/DDBJ databases">
        <title>High potential of lignocellulose degradation of a new Verrucomicrobia species.</title>
        <authorList>
            <person name="Wang Y."/>
            <person name="Shi Y."/>
            <person name="Qiu Z."/>
            <person name="Liu S."/>
            <person name="Yang H."/>
        </authorList>
    </citation>
    <scope>NUCLEOTIDE SEQUENCE [LARGE SCALE GENOMIC DNA]</scope>
    <source>
        <strain evidence="5 6">TSB47</strain>
    </source>
</reference>
<dbReference type="CDD" id="cd05374">
    <property type="entry name" value="17beta-HSD-like_SDR_c"/>
    <property type="match status" value="1"/>
</dbReference>
<evidence type="ECO:0000313" key="5">
    <source>
        <dbReference type="EMBL" id="OAM91326.1"/>
    </source>
</evidence>
<sequence length="287" mass="30975">MSKIWFITGSSRGLGRAFAEVILAAGHRVVATARDPGRLSDLAAAHGDRFRAVRLDVDSPEESSQAVAAALDAFGRIDVLVNNAGFGFIGAFEEMTPEDFRRQIDTNFWGTVNVTRAALPHLRRQGAGHIFQVTSIGGRFSSAGLSGYHAAKFAVEGFSEALAKEIRPLGLKLTIVEPGGFRTDWAGASMAFAEPIEAYDATVGQMRTMLANFTGHEQGDPRKAAEVLLQAAEMAEPPLRLPLGGDAMLFLRNSYEQSLAELERWSAFTRSTDYPGAILSEEVKSLA</sequence>
<keyword evidence="6" id="KW-1185">Reference proteome</keyword>
<evidence type="ECO:0000259" key="4">
    <source>
        <dbReference type="SMART" id="SM00822"/>
    </source>
</evidence>
<protein>
    <submittedName>
        <fullName evidence="5">Oxidoreductase</fullName>
    </submittedName>
</protein>
<evidence type="ECO:0000256" key="3">
    <source>
        <dbReference type="RuleBase" id="RU000363"/>
    </source>
</evidence>
<dbReference type="PANTHER" id="PTHR43976">
    <property type="entry name" value="SHORT CHAIN DEHYDROGENASE"/>
    <property type="match status" value="1"/>
</dbReference>
<dbReference type="EMBL" id="LRRQ01000030">
    <property type="protein sequence ID" value="OAM91326.1"/>
    <property type="molecule type" value="Genomic_DNA"/>
</dbReference>
<dbReference type="InterPro" id="IPR057326">
    <property type="entry name" value="KR_dom"/>
</dbReference>
<proteinExistence type="inferred from homology"/>
<dbReference type="OrthoDB" id="9775296at2"/>
<evidence type="ECO:0000256" key="2">
    <source>
        <dbReference type="ARBA" id="ARBA00023002"/>
    </source>
</evidence>
<dbReference type="NCBIfam" id="NF006114">
    <property type="entry name" value="PRK08263.1"/>
    <property type="match status" value="1"/>
</dbReference>
<dbReference type="SMART" id="SM00822">
    <property type="entry name" value="PKS_KR"/>
    <property type="match status" value="1"/>
</dbReference>
<accession>A0A178IQA4</accession>
<comment type="caution">
    <text evidence="5">The sequence shown here is derived from an EMBL/GenBank/DDBJ whole genome shotgun (WGS) entry which is preliminary data.</text>
</comment>
<name>A0A178IQA4_9BACT</name>
<evidence type="ECO:0000256" key="1">
    <source>
        <dbReference type="ARBA" id="ARBA00006484"/>
    </source>
</evidence>